<keyword evidence="10" id="KW-0472">Membrane</keyword>
<dbReference type="GO" id="GO:0001653">
    <property type="term" value="F:peptide receptor activity"/>
    <property type="evidence" value="ECO:0007669"/>
    <property type="project" value="TreeGrafter"/>
</dbReference>
<evidence type="ECO:0000256" key="12">
    <source>
        <dbReference type="ARBA" id="ARBA00023180"/>
    </source>
</evidence>
<evidence type="ECO:0000256" key="9">
    <source>
        <dbReference type="ARBA" id="ARBA00022989"/>
    </source>
</evidence>
<feature type="domain" description="Guanylate cyclase" evidence="17">
    <location>
        <begin position="193"/>
        <end position="323"/>
    </location>
</feature>
<evidence type="ECO:0000256" key="8">
    <source>
        <dbReference type="ARBA" id="ARBA00022741"/>
    </source>
</evidence>
<comment type="catalytic activity">
    <reaction evidence="1">
        <text>GTP = 3',5'-cyclic GMP + diphosphate</text>
        <dbReference type="Rhea" id="RHEA:13665"/>
        <dbReference type="ChEBI" id="CHEBI:33019"/>
        <dbReference type="ChEBI" id="CHEBI:37565"/>
        <dbReference type="ChEBI" id="CHEBI:57746"/>
        <dbReference type="EC" id="4.6.1.2"/>
    </reaction>
</comment>
<dbReference type="InterPro" id="IPR050401">
    <property type="entry name" value="Cyclic_nucleotide_synthase"/>
</dbReference>
<dbReference type="SUPFAM" id="SSF55073">
    <property type="entry name" value="Nucleotide cyclase"/>
    <property type="match status" value="1"/>
</dbReference>
<evidence type="ECO:0000313" key="19">
    <source>
        <dbReference type="Proteomes" id="UP000053676"/>
    </source>
</evidence>
<dbReference type="Pfam" id="PF07701">
    <property type="entry name" value="HNOBA"/>
    <property type="match status" value="1"/>
</dbReference>
<dbReference type="InterPro" id="IPR029787">
    <property type="entry name" value="Nucleotide_cyclase"/>
</dbReference>
<keyword evidence="6" id="KW-0812">Transmembrane</keyword>
<keyword evidence="16" id="KW-0175">Coiled coil</keyword>
<evidence type="ECO:0000256" key="2">
    <source>
        <dbReference type="ARBA" id="ARBA00004236"/>
    </source>
</evidence>
<evidence type="ECO:0000256" key="14">
    <source>
        <dbReference type="ARBA" id="ARBA00023293"/>
    </source>
</evidence>
<evidence type="ECO:0000259" key="17">
    <source>
        <dbReference type="PROSITE" id="PS50125"/>
    </source>
</evidence>
<protein>
    <recommendedName>
        <fullName evidence="4">guanylate cyclase</fullName>
        <ecNumber evidence="4">4.6.1.2</ecNumber>
    </recommendedName>
</protein>
<keyword evidence="7" id="KW-0732">Signal</keyword>
<evidence type="ECO:0000256" key="4">
    <source>
        <dbReference type="ARBA" id="ARBA00012202"/>
    </source>
</evidence>
<organism evidence="18 19">
    <name type="scientific">Necator americanus</name>
    <name type="common">Human hookworm</name>
    <dbReference type="NCBI Taxonomy" id="51031"/>
    <lineage>
        <taxon>Eukaryota</taxon>
        <taxon>Metazoa</taxon>
        <taxon>Ecdysozoa</taxon>
        <taxon>Nematoda</taxon>
        <taxon>Chromadorea</taxon>
        <taxon>Rhabditida</taxon>
        <taxon>Rhabditina</taxon>
        <taxon>Rhabditomorpha</taxon>
        <taxon>Strongyloidea</taxon>
        <taxon>Ancylostomatidae</taxon>
        <taxon>Bunostominae</taxon>
        <taxon>Necator</taxon>
    </lineage>
</organism>
<evidence type="ECO:0000256" key="15">
    <source>
        <dbReference type="RuleBase" id="RU000405"/>
    </source>
</evidence>
<keyword evidence="5" id="KW-1003">Cell membrane</keyword>
<feature type="coiled-coil region" evidence="16">
    <location>
        <begin position="134"/>
        <end position="161"/>
    </location>
</feature>
<dbReference type="InterPro" id="IPR018297">
    <property type="entry name" value="A/G_cyclase_CS"/>
</dbReference>
<keyword evidence="12" id="KW-0325">Glycoprotein</keyword>
<name>W2TMB8_NECAM</name>
<dbReference type="InterPro" id="IPR001054">
    <property type="entry name" value="A/G_cyclase"/>
</dbReference>
<sequence>MDSIDEEGDRLAPETLELIRQRGAARSEGNQEHTSELPRFCREAIKEDLKGRRAEVLAEAAEVEIVRLVTKSATNPFRPSLDSVEVVDVIPSMISLIRECWSESPRYRPSMKAAKKQLISMQKGKKQNLMDHVMDTLENYASSLEAQVEERMKELVAEKKKSDTLLYRMLPKQVADKLKAGESVEPESYDGVTIFFSDVVSFTTLASKCTPMQVVALLNGLYTFFDERISRQDVYKVETIGDGYLCASGLPNRNGQEHIKAICDLSLELIVGLKNFRIPHLANETLNIRVGIHTGPVVAGVVGLTMPRYCLFGDTVNTASRMESNGKAGHVHMSNDAREFLMGTFTGYQTACRGEVLVKGKGVMMTHWLCARGDLRIMETKESDC</sequence>
<dbReference type="EMBL" id="KI658383">
    <property type="protein sequence ID" value="ETN82784.1"/>
    <property type="molecule type" value="Genomic_DNA"/>
</dbReference>
<dbReference type="PANTHER" id="PTHR11920:SF375">
    <property type="entry name" value="RECEPTOR-TYPE GUANYLATE CYCLASE GCY-13"/>
    <property type="match status" value="1"/>
</dbReference>
<evidence type="ECO:0000256" key="16">
    <source>
        <dbReference type="SAM" id="Coils"/>
    </source>
</evidence>
<evidence type="ECO:0000256" key="11">
    <source>
        <dbReference type="ARBA" id="ARBA00023170"/>
    </source>
</evidence>
<keyword evidence="14" id="KW-0141">cGMP biosynthesis</keyword>
<dbReference type="GO" id="GO:0035556">
    <property type="term" value="P:intracellular signal transduction"/>
    <property type="evidence" value="ECO:0007669"/>
    <property type="project" value="InterPro"/>
</dbReference>
<keyword evidence="13 15" id="KW-0456">Lyase</keyword>
<evidence type="ECO:0000256" key="10">
    <source>
        <dbReference type="ARBA" id="ARBA00023136"/>
    </source>
</evidence>
<dbReference type="InterPro" id="IPR011645">
    <property type="entry name" value="HNOB_dom_associated"/>
</dbReference>
<dbReference type="Proteomes" id="UP000053676">
    <property type="component" value="Unassembled WGS sequence"/>
</dbReference>
<dbReference type="Pfam" id="PF00211">
    <property type="entry name" value="Guanylate_cyc"/>
    <property type="match status" value="1"/>
</dbReference>
<dbReference type="FunFam" id="3.30.70.1230:FF:000023">
    <property type="entry name" value="Guanylate cyclase"/>
    <property type="match status" value="1"/>
</dbReference>
<dbReference type="PROSITE" id="PS00452">
    <property type="entry name" value="GUANYLATE_CYCLASE_1"/>
    <property type="match status" value="1"/>
</dbReference>
<evidence type="ECO:0000256" key="5">
    <source>
        <dbReference type="ARBA" id="ARBA00022475"/>
    </source>
</evidence>
<dbReference type="OrthoDB" id="60033at2759"/>
<dbReference type="AlphaFoldDB" id="W2TMB8"/>
<dbReference type="SMART" id="SM00044">
    <property type="entry name" value="CYCc"/>
    <property type="match status" value="1"/>
</dbReference>
<evidence type="ECO:0000256" key="3">
    <source>
        <dbReference type="ARBA" id="ARBA00004479"/>
    </source>
</evidence>
<dbReference type="GO" id="GO:0007635">
    <property type="term" value="P:chemosensory behavior"/>
    <property type="evidence" value="ECO:0007669"/>
    <property type="project" value="UniProtKB-ARBA"/>
</dbReference>
<dbReference type="PROSITE" id="PS50125">
    <property type="entry name" value="GUANYLATE_CYCLASE_2"/>
    <property type="match status" value="1"/>
</dbReference>
<evidence type="ECO:0000256" key="6">
    <source>
        <dbReference type="ARBA" id="ARBA00022692"/>
    </source>
</evidence>
<dbReference type="GO" id="GO:0004383">
    <property type="term" value="F:guanylate cyclase activity"/>
    <property type="evidence" value="ECO:0007669"/>
    <property type="project" value="UniProtKB-EC"/>
</dbReference>
<dbReference type="GO" id="GO:0004016">
    <property type="term" value="F:adenylate cyclase activity"/>
    <property type="evidence" value="ECO:0007669"/>
    <property type="project" value="TreeGrafter"/>
</dbReference>
<dbReference type="Gene3D" id="1.10.510.10">
    <property type="entry name" value="Transferase(Phosphotransferase) domain 1"/>
    <property type="match status" value="1"/>
</dbReference>
<accession>W2TMB8</accession>
<dbReference type="OMA" id="ISLIREC"/>
<comment type="subcellular location">
    <subcellularLocation>
        <location evidence="2">Cell membrane</location>
    </subcellularLocation>
    <subcellularLocation>
        <location evidence="3">Membrane</location>
        <topology evidence="3">Single-pass type I membrane protein</topology>
    </subcellularLocation>
</comment>
<dbReference type="GO" id="GO:0000166">
    <property type="term" value="F:nucleotide binding"/>
    <property type="evidence" value="ECO:0007669"/>
    <property type="project" value="UniProtKB-KW"/>
</dbReference>
<dbReference type="Gene3D" id="3.30.70.1230">
    <property type="entry name" value="Nucleotide cyclase"/>
    <property type="match status" value="1"/>
</dbReference>
<keyword evidence="19" id="KW-1185">Reference proteome</keyword>
<gene>
    <name evidence="18" type="ORF">NECAME_07789</name>
</gene>
<dbReference type="GO" id="GO:0005886">
    <property type="term" value="C:plasma membrane"/>
    <property type="evidence" value="ECO:0007669"/>
    <property type="project" value="UniProtKB-SubCell"/>
</dbReference>
<evidence type="ECO:0000313" key="18">
    <source>
        <dbReference type="EMBL" id="ETN82784.1"/>
    </source>
</evidence>
<dbReference type="KEGG" id="nai:NECAME_07789"/>
<dbReference type="GO" id="GO:0007168">
    <property type="term" value="P:receptor guanylyl cyclase signaling pathway"/>
    <property type="evidence" value="ECO:0007669"/>
    <property type="project" value="TreeGrafter"/>
</dbReference>
<proteinExistence type="inferred from homology"/>
<reference evidence="19" key="1">
    <citation type="journal article" date="2014" name="Nat. Genet.">
        <title>Genome of the human hookworm Necator americanus.</title>
        <authorList>
            <person name="Tang Y.T."/>
            <person name="Gao X."/>
            <person name="Rosa B.A."/>
            <person name="Abubucker S."/>
            <person name="Hallsworth-Pepin K."/>
            <person name="Martin J."/>
            <person name="Tyagi R."/>
            <person name="Heizer E."/>
            <person name="Zhang X."/>
            <person name="Bhonagiri-Palsikar V."/>
            <person name="Minx P."/>
            <person name="Warren W.C."/>
            <person name="Wang Q."/>
            <person name="Zhan B."/>
            <person name="Hotez P.J."/>
            <person name="Sternberg P.W."/>
            <person name="Dougall A."/>
            <person name="Gaze S.T."/>
            <person name="Mulvenna J."/>
            <person name="Sotillo J."/>
            <person name="Ranganathan S."/>
            <person name="Rabelo E.M."/>
            <person name="Wilson R.K."/>
            <person name="Felgner P.L."/>
            <person name="Bethony J."/>
            <person name="Hawdon J.M."/>
            <person name="Gasser R.B."/>
            <person name="Loukas A."/>
            <person name="Mitreva M."/>
        </authorList>
    </citation>
    <scope>NUCLEOTIDE SEQUENCE [LARGE SCALE GENOMIC DNA]</scope>
</reference>
<keyword evidence="8" id="KW-0547">Nucleotide-binding</keyword>
<evidence type="ECO:0000256" key="13">
    <source>
        <dbReference type="ARBA" id="ARBA00023239"/>
    </source>
</evidence>
<evidence type="ECO:0000256" key="1">
    <source>
        <dbReference type="ARBA" id="ARBA00001436"/>
    </source>
</evidence>
<keyword evidence="11" id="KW-0675">Receptor</keyword>
<dbReference type="GO" id="GO:0006935">
    <property type="term" value="P:chemotaxis"/>
    <property type="evidence" value="ECO:0007669"/>
    <property type="project" value="UniProtKB-ARBA"/>
</dbReference>
<evidence type="ECO:0000256" key="7">
    <source>
        <dbReference type="ARBA" id="ARBA00022729"/>
    </source>
</evidence>
<dbReference type="EC" id="4.6.1.2" evidence="4"/>
<comment type="similarity">
    <text evidence="15">Belongs to the adenylyl cyclase class-4/guanylyl cyclase family.</text>
</comment>
<keyword evidence="9" id="KW-1133">Transmembrane helix</keyword>
<dbReference type="PANTHER" id="PTHR11920">
    <property type="entry name" value="GUANYLYL CYCLASE"/>
    <property type="match status" value="1"/>
</dbReference>
<dbReference type="CDD" id="cd07302">
    <property type="entry name" value="CHD"/>
    <property type="match status" value="1"/>
</dbReference>